<proteinExistence type="predicted"/>
<comment type="caution">
    <text evidence="1">The sequence shown here is derived from an EMBL/GenBank/DDBJ whole genome shotgun (WGS) entry which is preliminary data.</text>
</comment>
<reference evidence="1 2" key="1">
    <citation type="submission" date="2013-11" db="EMBL/GenBank/DDBJ databases">
        <title>Draft genome sequence and annotation of the entomopathogenic bacterium, Xenorhabdus cabanillasi strain JM26.</title>
        <authorList>
            <person name="Gualtieri M."/>
            <person name="Ogier J.C."/>
            <person name="Pages S."/>
            <person name="Givaudan A."/>
            <person name="Gaudriault S."/>
        </authorList>
    </citation>
    <scope>NUCLEOTIDE SEQUENCE [LARGE SCALE GENOMIC DNA]</scope>
    <source>
        <strain evidence="1 2">JM26</strain>
    </source>
</reference>
<evidence type="ECO:0000313" key="2">
    <source>
        <dbReference type="Proteomes" id="UP000019197"/>
    </source>
</evidence>
<protein>
    <submittedName>
        <fullName evidence="1">Uncharacterized protein</fullName>
    </submittedName>
</protein>
<evidence type="ECO:0000313" key="1">
    <source>
        <dbReference type="EMBL" id="CDL85830.1"/>
    </source>
</evidence>
<sequence length="45" mass="5442">MIREQYDLLASLILKTFSHSEYEYLTDTKLDVCIYHIHYSECNNK</sequence>
<accession>W1J8K6</accession>
<name>W1J8K6_9GAMM</name>
<organism evidence="1 2">
    <name type="scientific">Xenorhabdus cabanillasii JM26</name>
    <dbReference type="NCBI Taxonomy" id="1427517"/>
    <lineage>
        <taxon>Bacteria</taxon>
        <taxon>Pseudomonadati</taxon>
        <taxon>Pseudomonadota</taxon>
        <taxon>Gammaproteobacteria</taxon>
        <taxon>Enterobacterales</taxon>
        <taxon>Morganellaceae</taxon>
        <taxon>Xenorhabdus</taxon>
    </lineage>
</organism>
<dbReference type="Proteomes" id="UP000019197">
    <property type="component" value="Unassembled WGS sequence"/>
</dbReference>
<dbReference type="EMBL" id="CBXE010000159">
    <property type="protein sequence ID" value="CDL85830.1"/>
    <property type="molecule type" value="Genomic_DNA"/>
</dbReference>
<gene>
    <name evidence="1" type="ORF">XCR1_2410022</name>
</gene>
<dbReference type="AlphaFoldDB" id="W1J8K6"/>